<keyword evidence="1" id="KW-1133">Transmembrane helix</keyword>
<reference evidence="2 3" key="1">
    <citation type="submission" date="2024-01" db="EMBL/GenBank/DDBJ databases">
        <title>The genomes of 5 underutilized Papilionoideae crops provide insights into root nodulation and disease resistanc.</title>
        <authorList>
            <person name="Yuan L."/>
        </authorList>
    </citation>
    <scope>NUCLEOTIDE SEQUENCE [LARGE SCALE GENOMIC DNA]</scope>
    <source>
        <strain evidence="2">ZHUSHIDOU_FW_LH</strain>
        <tissue evidence="2">Leaf</tissue>
    </source>
</reference>
<keyword evidence="3" id="KW-1185">Reference proteome</keyword>
<name>A0AAN9INB3_CROPI</name>
<evidence type="ECO:0000256" key="1">
    <source>
        <dbReference type="SAM" id="Phobius"/>
    </source>
</evidence>
<evidence type="ECO:0000313" key="3">
    <source>
        <dbReference type="Proteomes" id="UP001372338"/>
    </source>
</evidence>
<gene>
    <name evidence="2" type="ORF">RIF29_12428</name>
</gene>
<dbReference type="EMBL" id="JAYWIO010000002">
    <property type="protein sequence ID" value="KAK7283123.1"/>
    <property type="molecule type" value="Genomic_DNA"/>
</dbReference>
<comment type="caution">
    <text evidence="2">The sequence shown here is derived from an EMBL/GenBank/DDBJ whole genome shotgun (WGS) entry which is preliminary data.</text>
</comment>
<feature type="transmembrane region" description="Helical" evidence="1">
    <location>
        <begin position="47"/>
        <end position="65"/>
    </location>
</feature>
<keyword evidence="1" id="KW-0472">Membrane</keyword>
<proteinExistence type="predicted"/>
<protein>
    <submittedName>
        <fullName evidence="2">Uncharacterized protein</fullName>
    </submittedName>
</protein>
<organism evidence="2 3">
    <name type="scientific">Crotalaria pallida</name>
    <name type="common">Smooth rattlebox</name>
    <name type="synonym">Crotalaria striata</name>
    <dbReference type="NCBI Taxonomy" id="3830"/>
    <lineage>
        <taxon>Eukaryota</taxon>
        <taxon>Viridiplantae</taxon>
        <taxon>Streptophyta</taxon>
        <taxon>Embryophyta</taxon>
        <taxon>Tracheophyta</taxon>
        <taxon>Spermatophyta</taxon>
        <taxon>Magnoliopsida</taxon>
        <taxon>eudicotyledons</taxon>
        <taxon>Gunneridae</taxon>
        <taxon>Pentapetalae</taxon>
        <taxon>rosids</taxon>
        <taxon>fabids</taxon>
        <taxon>Fabales</taxon>
        <taxon>Fabaceae</taxon>
        <taxon>Papilionoideae</taxon>
        <taxon>50 kb inversion clade</taxon>
        <taxon>genistoids sensu lato</taxon>
        <taxon>core genistoids</taxon>
        <taxon>Crotalarieae</taxon>
        <taxon>Crotalaria</taxon>
    </lineage>
</organism>
<keyword evidence="1" id="KW-0812">Transmembrane</keyword>
<evidence type="ECO:0000313" key="2">
    <source>
        <dbReference type="EMBL" id="KAK7283123.1"/>
    </source>
</evidence>
<dbReference type="Proteomes" id="UP001372338">
    <property type="component" value="Unassembled WGS sequence"/>
</dbReference>
<dbReference type="AlphaFoldDB" id="A0AAN9INB3"/>
<accession>A0AAN9INB3</accession>
<sequence>MTTLLFPETGHRQVMQNRDKALIPCQESTIPKTYVCWVKARMRTRTHIYYIGSYTLSGLIYRVYLTISHRSRMIVIFNFLELYKDILTLQFTLLTCNRNFTNVLFQINEQRARNCLIENTK</sequence>